<comment type="function">
    <text evidence="8">Nucleotidyltransferase involved in the post-translational modification of proteins. It can catalyze the addition of adenosine monophosphate (AMP) or uridine monophosphate (UMP) to a protein, resulting in modifications known as AMPylation and UMPylation.</text>
</comment>
<feature type="binding site" evidence="8">
    <location>
        <position position="264"/>
    </location>
    <ligand>
        <name>ATP</name>
        <dbReference type="ChEBI" id="CHEBI:30616"/>
    </ligand>
</feature>
<evidence type="ECO:0000256" key="8">
    <source>
        <dbReference type="HAMAP-Rule" id="MF_00692"/>
    </source>
</evidence>
<comment type="catalytic activity">
    <reaction evidence="8">
        <text>L-tyrosyl-[protein] + UTP = O-(5'-uridylyl)-L-tyrosyl-[protein] + diphosphate</text>
        <dbReference type="Rhea" id="RHEA:83887"/>
        <dbReference type="Rhea" id="RHEA-COMP:10136"/>
        <dbReference type="Rhea" id="RHEA-COMP:20238"/>
        <dbReference type="ChEBI" id="CHEBI:33019"/>
        <dbReference type="ChEBI" id="CHEBI:46398"/>
        <dbReference type="ChEBI" id="CHEBI:46858"/>
        <dbReference type="ChEBI" id="CHEBI:90602"/>
    </reaction>
</comment>
<feature type="binding site" evidence="8">
    <location>
        <position position="125"/>
    </location>
    <ligand>
        <name>ATP</name>
        <dbReference type="ChEBI" id="CHEBI:30616"/>
    </ligand>
</feature>
<dbReference type="PANTHER" id="PTHR32057:SF14">
    <property type="entry name" value="PROTEIN ADENYLYLTRANSFERASE SELO, MITOCHONDRIAL"/>
    <property type="match status" value="1"/>
</dbReference>
<accession>A0AAV3U406</accession>
<keyword evidence="5 8" id="KW-0547">Nucleotide-binding</keyword>
<dbReference type="GO" id="GO:0030145">
    <property type="term" value="F:manganese ion binding"/>
    <property type="evidence" value="ECO:0007669"/>
    <property type="project" value="UniProtKB-UniRule"/>
</dbReference>
<dbReference type="EC" id="2.7.7.-" evidence="8"/>
<dbReference type="EC" id="2.7.7.108" evidence="8"/>
<evidence type="ECO:0000256" key="6">
    <source>
        <dbReference type="ARBA" id="ARBA00022840"/>
    </source>
</evidence>
<feature type="binding site" evidence="8">
    <location>
        <position position="175"/>
    </location>
    <ligand>
        <name>ATP</name>
        <dbReference type="ChEBI" id="CHEBI:30616"/>
    </ligand>
</feature>
<evidence type="ECO:0000256" key="3">
    <source>
        <dbReference type="ARBA" id="ARBA00022695"/>
    </source>
</evidence>
<feature type="binding site" evidence="8">
    <location>
        <position position="182"/>
    </location>
    <ligand>
        <name>ATP</name>
        <dbReference type="ChEBI" id="CHEBI:30616"/>
    </ligand>
</feature>
<keyword evidence="3 8" id="KW-0548">Nucleotidyltransferase</keyword>
<evidence type="ECO:0000313" key="10">
    <source>
        <dbReference type="Proteomes" id="UP001409585"/>
    </source>
</evidence>
<reference evidence="10" key="1">
    <citation type="journal article" date="2019" name="Int. J. Syst. Evol. Microbiol.">
        <title>The Global Catalogue of Microorganisms (GCM) 10K type strain sequencing project: providing services to taxonomists for standard genome sequencing and annotation.</title>
        <authorList>
            <consortium name="The Broad Institute Genomics Platform"/>
            <consortium name="The Broad Institute Genome Sequencing Center for Infectious Disease"/>
            <person name="Wu L."/>
            <person name="Ma J."/>
        </authorList>
    </citation>
    <scope>NUCLEOTIDE SEQUENCE [LARGE SCALE GENOMIC DNA]</scope>
    <source>
        <strain evidence="10">JCM 19134</strain>
    </source>
</reference>
<keyword evidence="8" id="KW-0464">Manganese</keyword>
<comment type="similarity">
    <text evidence="1 8">Belongs to the SELO family.</text>
</comment>
<evidence type="ECO:0000256" key="5">
    <source>
        <dbReference type="ARBA" id="ARBA00022741"/>
    </source>
</evidence>
<dbReference type="Proteomes" id="UP001409585">
    <property type="component" value="Unassembled WGS sequence"/>
</dbReference>
<dbReference type="NCBIfam" id="NF000658">
    <property type="entry name" value="PRK00029.1"/>
    <property type="match status" value="1"/>
</dbReference>
<feature type="active site" description="Proton acceptor" evidence="8">
    <location>
        <position position="254"/>
    </location>
</feature>
<organism evidence="9 10">
    <name type="scientific">Halioxenophilus aromaticivorans</name>
    <dbReference type="NCBI Taxonomy" id="1306992"/>
    <lineage>
        <taxon>Bacteria</taxon>
        <taxon>Pseudomonadati</taxon>
        <taxon>Pseudomonadota</taxon>
        <taxon>Gammaproteobacteria</taxon>
        <taxon>Alteromonadales</taxon>
        <taxon>Alteromonadaceae</taxon>
        <taxon>Halioxenophilus</taxon>
    </lineage>
</organism>
<dbReference type="InterPro" id="IPR003846">
    <property type="entry name" value="SelO"/>
</dbReference>
<dbReference type="GO" id="GO:0005524">
    <property type="term" value="F:ATP binding"/>
    <property type="evidence" value="ECO:0007669"/>
    <property type="project" value="UniProtKB-UniRule"/>
</dbReference>
<feature type="binding site" evidence="8">
    <location>
        <position position="92"/>
    </location>
    <ligand>
        <name>ATP</name>
        <dbReference type="ChEBI" id="CHEBI:30616"/>
    </ligand>
</feature>
<dbReference type="RefSeq" id="WP_345423321.1">
    <property type="nucleotide sequence ID" value="NZ_AP031496.1"/>
</dbReference>
<dbReference type="PANTHER" id="PTHR32057">
    <property type="entry name" value="PROTEIN ADENYLYLTRANSFERASE SELO, MITOCHONDRIAL"/>
    <property type="match status" value="1"/>
</dbReference>
<feature type="binding site" evidence="8">
    <location>
        <position position="112"/>
    </location>
    <ligand>
        <name>ATP</name>
        <dbReference type="ChEBI" id="CHEBI:30616"/>
    </ligand>
</feature>
<comment type="catalytic activity">
    <reaction evidence="8">
        <text>L-histidyl-[protein] + UTP = N(tele)-(5'-uridylyl)-L-histidyl-[protein] + diphosphate</text>
        <dbReference type="Rhea" id="RHEA:83891"/>
        <dbReference type="Rhea" id="RHEA-COMP:9745"/>
        <dbReference type="Rhea" id="RHEA-COMP:20239"/>
        <dbReference type="ChEBI" id="CHEBI:29979"/>
        <dbReference type="ChEBI" id="CHEBI:33019"/>
        <dbReference type="ChEBI" id="CHEBI:46398"/>
        <dbReference type="ChEBI" id="CHEBI:233474"/>
    </reaction>
</comment>
<dbReference type="EMBL" id="BAABLX010000026">
    <property type="protein sequence ID" value="GAA4946889.1"/>
    <property type="molecule type" value="Genomic_DNA"/>
</dbReference>
<protein>
    <recommendedName>
        <fullName evidence="8">Protein nucleotidyltransferase YdiU</fullName>
        <ecNumber evidence="8">2.7.7.-</ecNumber>
    </recommendedName>
    <alternativeName>
        <fullName evidence="8">Protein adenylyltransferase YdiU</fullName>
        <ecNumber evidence="8">2.7.7.108</ecNumber>
    </alternativeName>
    <alternativeName>
        <fullName evidence="8">Protein uridylyltransferase YdiU</fullName>
        <ecNumber evidence="8">2.7.7.-</ecNumber>
    </alternativeName>
</protein>
<keyword evidence="2 8" id="KW-0808">Transferase</keyword>
<dbReference type="Pfam" id="PF02696">
    <property type="entry name" value="SelO"/>
    <property type="match status" value="1"/>
</dbReference>
<keyword evidence="7 8" id="KW-0460">Magnesium</keyword>
<name>A0AAV3U406_9ALTE</name>
<dbReference type="GO" id="GO:0000287">
    <property type="term" value="F:magnesium ion binding"/>
    <property type="evidence" value="ECO:0007669"/>
    <property type="project" value="UniProtKB-UniRule"/>
</dbReference>
<evidence type="ECO:0000256" key="2">
    <source>
        <dbReference type="ARBA" id="ARBA00022679"/>
    </source>
</evidence>
<evidence type="ECO:0000256" key="7">
    <source>
        <dbReference type="ARBA" id="ARBA00022842"/>
    </source>
</evidence>
<evidence type="ECO:0000256" key="4">
    <source>
        <dbReference type="ARBA" id="ARBA00022723"/>
    </source>
</evidence>
<feature type="binding site" evidence="8">
    <location>
        <position position="124"/>
    </location>
    <ligand>
        <name>ATP</name>
        <dbReference type="ChEBI" id="CHEBI:30616"/>
    </ligand>
</feature>
<sequence length="497" mass="54837">MASLQTAAWENTYQAMGSQFYSAQLPTPVKNPVLIRYNPALASFLRLDTSQPDQTTLAILAGNAVPETSQPMAGVYAGHQFGHFNPQLGDGRAILLGEIRANNGALYDVQLKGSGPTRYSRQGDGRSPLGPVLREYIVSEAMAALGIATTRSLAAVATGERVLRDTPLPGAVLTRVASSHIRVGTLQFFAARKDTESVKTLADYTINRHYQAYVDEHFPNEPYLGLLNAVIEAQAKLIARWMSVGFIHGVMNTDNMLLCGETVDYGPCAFMDGYNPQQVYSSIDRQGRYAYNNQPEIAVWNLSWLAQCLLHLLAPTETEAIKKAEQALQGFADIYHRHYQQLFAEKLGFNFADASVQPLVEEFLSLLAQHKLDFSQSFRSLALFANNADCGLATPVNFAEINEGFNIWRKHWLATLGNHNINVADACTKMLATNPIYIPRNHLIQKAIDDACDDQNFDLFNQMVGALAQPHTANTEFDHLASSPSKQEEIICTFCGT</sequence>
<comment type="cofactor">
    <cofactor evidence="8">
        <name>Mg(2+)</name>
        <dbReference type="ChEBI" id="CHEBI:18420"/>
    </cofactor>
    <cofactor evidence="8">
        <name>Mn(2+)</name>
        <dbReference type="ChEBI" id="CHEBI:29035"/>
    </cofactor>
</comment>
<comment type="catalytic activity">
    <reaction evidence="8">
        <text>L-seryl-[protein] + UTP = O-(5'-uridylyl)-L-seryl-[protein] + diphosphate</text>
        <dbReference type="Rhea" id="RHEA:64604"/>
        <dbReference type="Rhea" id="RHEA-COMP:9863"/>
        <dbReference type="Rhea" id="RHEA-COMP:16635"/>
        <dbReference type="ChEBI" id="CHEBI:29999"/>
        <dbReference type="ChEBI" id="CHEBI:33019"/>
        <dbReference type="ChEBI" id="CHEBI:46398"/>
        <dbReference type="ChEBI" id="CHEBI:156051"/>
    </reaction>
</comment>
<keyword evidence="6 8" id="KW-0067">ATP-binding</keyword>
<keyword evidence="10" id="KW-1185">Reference proteome</keyword>
<keyword evidence="4 8" id="KW-0479">Metal-binding</keyword>
<dbReference type="GO" id="GO:0070733">
    <property type="term" value="F:AMPylase activity"/>
    <property type="evidence" value="ECO:0007669"/>
    <property type="project" value="UniProtKB-EC"/>
</dbReference>
<comment type="catalytic activity">
    <reaction evidence="8">
        <text>L-threonyl-[protein] + ATP = 3-O-(5'-adenylyl)-L-threonyl-[protein] + diphosphate</text>
        <dbReference type="Rhea" id="RHEA:54292"/>
        <dbReference type="Rhea" id="RHEA-COMP:11060"/>
        <dbReference type="Rhea" id="RHEA-COMP:13847"/>
        <dbReference type="ChEBI" id="CHEBI:30013"/>
        <dbReference type="ChEBI" id="CHEBI:30616"/>
        <dbReference type="ChEBI" id="CHEBI:33019"/>
        <dbReference type="ChEBI" id="CHEBI:138113"/>
        <dbReference type="EC" id="2.7.7.108"/>
    </reaction>
</comment>
<feature type="binding site" evidence="8">
    <location>
        <position position="255"/>
    </location>
    <ligand>
        <name>Mg(2+)</name>
        <dbReference type="ChEBI" id="CHEBI:18420"/>
    </ligand>
</feature>
<feature type="binding site" evidence="8">
    <location>
        <position position="264"/>
    </location>
    <ligand>
        <name>Mg(2+)</name>
        <dbReference type="ChEBI" id="CHEBI:18420"/>
    </ligand>
</feature>
<dbReference type="AlphaFoldDB" id="A0AAV3U406"/>
<feature type="binding site" evidence="8">
    <location>
        <position position="91"/>
    </location>
    <ligand>
        <name>ATP</name>
        <dbReference type="ChEBI" id="CHEBI:30616"/>
    </ligand>
</feature>
<comment type="catalytic activity">
    <reaction evidence="8">
        <text>L-tyrosyl-[protein] + ATP = O-(5'-adenylyl)-L-tyrosyl-[protein] + diphosphate</text>
        <dbReference type="Rhea" id="RHEA:54288"/>
        <dbReference type="Rhea" id="RHEA-COMP:10136"/>
        <dbReference type="Rhea" id="RHEA-COMP:13846"/>
        <dbReference type="ChEBI" id="CHEBI:30616"/>
        <dbReference type="ChEBI" id="CHEBI:33019"/>
        <dbReference type="ChEBI" id="CHEBI:46858"/>
        <dbReference type="ChEBI" id="CHEBI:83624"/>
        <dbReference type="EC" id="2.7.7.108"/>
    </reaction>
</comment>
<feature type="binding site" evidence="8">
    <location>
        <position position="89"/>
    </location>
    <ligand>
        <name>ATP</name>
        <dbReference type="ChEBI" id="CHEBI:30616"/>
    </ligand>
</feature>
<evidence type="ECO:0000313" key="9">
    <source>
        <dbReference type="EMBL" id="GAA4946889.1"/>
    </source>
</evidence>
<gene>
    <name evidence="8" type="primary">ydiU</name>
    <name evidence="8" type="synonym">selO</name>
    <name evidence="9" type="ORF">GCM10025791_27890</name>
</gene>
<comment type="catalytic activity">
    <reaction evidence="8">
        <text>L-seryl-[protein] + ATP = 3-O-(5'-adenylyl)-L-seryl-[protein] + diphosphate</text>
        <dbReference type="Rhea" id="RHEA:58120"/>
        <dbReference type="Rhea" id="RHEA-COMP:9863"/>
        <dbReference type="Rhea" id="RHEA-COMP:15073"/>
        <dbReference type="ChEBI" id="CHEBI:29999"/>
        <dbReference type="ChEBI" id="CHEBI:30616"/>
        <dbReference type="ChEBI" id="CHEBI:33019"/>
        <dbReference type="ChEBI" id="CHEBI:142516"/>
        <dbReference type="EC" id="2.7.7.108"/>
    </reaction>
</comment>
<evidence type="ECO:0000256" key="1">
    <source>
        <dbReference type="ARBA" id="ARBA00009747"/>
    </source>
</evidence>
<proteinExistence type="inferred from homology"/>
<dbReference type="HAMAP" id="MF_00692">
    <property type="entry name" value="SelO"/>
    <property type="match status" value="1"/>
</dbReference>
<comment type="caution">
    <text evidence="9">The sequence shown here is derived from an EMBL/GenBank/DDBJ whole genome shotgun (WGS) entry which is preliminary data.</text>
</comment>